<keyword evidence="2" id="KW-1185">Reference proteome</keyword>
<comment type="caution">
    <text evidence="1">The sequence shown here is derived from an EMBL/GenBank/DDBJ whole genome shotgun (WGS) entry which is preliminary data.</text>
</comment>
<evidence type="ECO:0000313" key="2">
    <source>
        <dbReference type="Proteomes" id="UP000233551"/>
    </source>
</evidence>
<name>A0A2I0IL33_PUNGR</name>
<organism evidence="1 2">
    <name type="scientific">Punica granatum</name>
    <name type="common">Pomegranate</name>
    <dbReference type="NCBI Taxonomy" id="22663"/>
    <lineage>
        <taxon>Eukaryota</taxon>
        <taxon>Viridiplantae</taxon>
        <taxon>Streptophyta</taxon>
        <taxon>Embryophyta</taxon>
        <taxon>Tracheophyta</taxon>
        <taxon>Spermatophyta</taxon>
        <taxon>Magnoliopsida</taxon>
        <taxon>eudicotyledons</taxon>
        <taxon>Gunneridae</taxon>
        <taxon>Pentapetalae</taxon>
        <taxon>rosids</taxon>
        <taxon>malvids</taxon>
        <taxon>Myrtales</taxon>
        <taxon>Lythraceae</taxon>
        <taxon>Punica</taxon>
    </lineage>
</organism>
<dbReference type="AlphaFoldDB" id="A0A2I0IL33"/>
<proteinExistence type="predicted"/>
<dbReference type="Proteomes" id="UP000233551">
    <property type="component" value="Unassembled WGS sequence"/>
</dbReference>
<sequence length="190" mass="22144">MTSFEALYGFPSHLTGDVYIVIRVEGVGNVLKERQAMMGILKENLTKAQERMKIFADQRHIERTFEVGDWVFLKLQPYRQTTLSLGRNLKLTTKYYGPYEVVKNKKIRKRHTPTTTPPMTDEDGSFEVQLIGIVNQRSIKLRNRKIYQVFIQCRTSNKRKQLGMTGLSFKNNFPTFVLEDKDFVKAGQSW</sequence>
<protein>
    <submittedName>
        <fullName evidence="1">Uncharacterized protein</fullName>
    </submittedName>
</protein>
<evidence type="ECO:0000313" key="1">
    <source>
        <dbReference type="EMBL" id="PKI44707.1"/>
    </source>
</evidence>
<dbReference type="EMBL" id="PGOL01002838">
    <property type="protein sequence ID" value="PKI44707.1"/>
    <property type="molecule type" value="Genomic_DNA"/>
</dbReference>
<accession>A0A2I0IL33</accession>
<reference evidence="1 2" key="1">
    <citation type="submission" date="2017-11" db="EMBL/GenBank/DDBJ databases">
        <title>De-novo sequencing of pomegranate (Punica granatum L.) genome.</title>
        <authorList>
            <person name="Akparov Z."/>
            <person name="Amiraslanov A."/>
            <person name="Hajiyeva S."/>
            <person name="Abbasov M."/>
            <person name="Kaur K."/>
            <person name="Hamwieh A."/>
            <person name="Solovyev V."/>
            <person name="Salamov A."/>
            <person name="Braich B."/>
            <person name="Kosarev P."/>
            <person name="Mahmoud A."/>
            <person name="Hajiyev E."/>
            <person name="Babayeva S."/>
            <person name="Izzatullayeva V."/>
            <person name="Mammadov A."/>
            <person name="Mammadov A."/>
            <person name="Sharifova S."/>
            <person name="Ojaghi J."/>
            <person name="Eynullazada K."/>
            <person name="Bayramov B."/>
            <person name="Abdulazimova A."/>
            <person name="Shahmuradov I."/>
        </authorList>
    </citation>
    <scope>NUCLEOTIDE SEQUENCE [LARGE SCALE GENOMIC DNA]</scope>
    <source>
        <strain evidence="2">cv. AG2017</strain>
        <tissue evidence="1">Leaf</tissue>
    </source>
</reference>
<gene>
    <name evidence="1" type="ORF">CRG98_034884</name>
</gene>